<organism evidence="9 10">
    <name type="scientific">Stieleria magnilauensis</name>
    <dbReference type="NCBI Taxonomy" id="2527963"/>
    <lineage>
        <taxon>Bacteria</taxon>
        <taxon>Pseudomonadati</taxon>
        <taxon>Planctomycetota</taxon>
        <taxon>Planctomycetia</taxon>
        <taxon>Pirellulales</taxon>
        <taxon>Pirellulaceae</taxon>
        <taxon>Stieleria</taxon>
    </lineage>
</organism>
<dbReference type="Pfam" id="PF13727">
    <property type="entry name" value="CoA_binding_3"/>
    <property type="match status" value="1"/>
</dbReference>
<dbReference type="PANTHER" id="PTHR30576">
    <property type="entry name" value="COLANIC BIOSYNTHESIS UDP-GLUCOSE LIPID CARRIER TRANSFERASE"/>
    <property type="match status" value="1"/>
</dbReference>
<dbReference type="SUPFAM" id="SSF51735">
    <property type="entry name" value="NAD(P)-binding Rossmann-fold domains"/>
    <property type="match status" value="1"/>
</dbReference>
<dbReference type="RefSeq" id="WP_145218111.1">
    <property type="nucleotide sequence ID" value="NZ_CP036432.1"/>
</dbReference>
<dbReference type="InterPro" id="IPR036291">
    <property type="entry name" value="NAD(P)-bd_dom_sf"/>
</dbReference>
<dbReference type="GO" id="GO:0089702">
    <property type="term" value="F:undecaprenyl-phosphate glucose phosphotransferase activity"/>
    <property type="evidence" value="ECO:0007669"/>
    <property type="project" value="UniProtKB-EC"/>
</dbReference>
<feature type="transmembrane region" description="Helical" evidence="7">
    <location>
        <begin position="50"/>
        <end position="71"/>
    </location>
</feature>
<dbReference type="InterPro" id="IPR017473">
    <property type="entry name" value="Undecaprenyl-P_gluc_Ptfrase"/>
</dbReference>
<evidence type="ECO:0000256" key="1">
    <source>
        <dbReference type="ARBA" id="ARBA00004141"/>
    </source>
</evidence>
<dbReference type="NCBIfam" id="TIGR03023">
    <property type="entry name" value="WcaJ_sugtrans"/>
    <property type="match status" value="1"/>
</dbReference>
<reference evidence="9 10" key="1">
    <citation type="submission" date="2019-02" db="EMBL/GenBank/DDBJ databases">
        <title>Deep-cultivation of Planctomycetes and their phenomic and genomic characterization uncovers novel biology.</title>
        <authorList>
            <person name="Wiegand S."/>
            <person name="Jogler M."/>
            <person name="Boedeker C."/>
            <person name="Pinto D."/>
            <person name="Vollmers J."/>
            <person name="Rivas-Marin E."/>
            <person name="Kohn T."/>
            <person name="Peeters S.H."/>
            <person name="Heuer A."/>
            <person name="Rast P."/>
            <person name="Oberbeckmann S."/>
            <person name="Bunk B."/>
            <person name="Jeske O."/>
            <person name="Meyerdierks A."/>
            <person name="Storesund J.E."/>
            <person name="Kallscheuer N."/>
            <person name="Luecker S."/>
            <person name="Lage O.M."/>
            <person name="Pohl T."/>
            <person name="Merkel B.J."/>
            <person name="Hornburger P."/>
            <person name="Mueller R.-W."/>
            <person name="Bruemmer F."/>
            <person name="Labrenz M."/>
            <person name="Spormann A.M."/>
            <person name="Op den Camp H."/>
            <person name="Overmann J."/>
            <person name="Amann R."/>
            <person name="Jetten M.S.M."/>
            <person name="Mascher T."/>
            <person name="Medema M.H."/>
            <person name="Devos D.P."/>
            <person name="Kaster A.-K."/>
            <person name="Ovreas L."/>
            <person name="Rohde M."/>
            <person name="Galperin M.Y."/>
            <person name="Jogler C."/>
        </authorList>
    </citation>
    <scope>NUCLEOTIDE SEQUENCE [LARGE SCALE GENOMIC DNA]</scope>
    <source>
        <strain evidence="9 10">TBK1r</strain>
    </source>
</reference>
<protein>
    <submittedName>
        <fullName evidence="9">UDP-glucose:undecaprenyl-phosphate glucose-1-phosphate transferase</fullName>
        <ecNumber evidence="9">2.7.8.31</ecNumber>
    </submittedName>
</protein>
<keyword evidence="4 7" id="KW-0812">Transmembrane</keyword>
<evidence type="ECO:0000313" key="10">
    <source>
        <dbReference type="Proteomes" id="UP000318081"/>
    </source>
</evidence>
<evidence type="ECO:0000313" key="9">
    <source>
        <dbReference type="EMBL" id="QDV86743.1"/>
    </source>
</evidence>
<dbReference type="Gene3D" id="3.40.50.720">
    <property type="entry name" value="NAD(P)-binding Rossmann-like Domain"/>
    <property type="match status" value="1"/>
</dbReference>
<dbReference type="InterPro" id="IPR017475">
    <property type="entry name" value="EPS_sugar_tfrase"/>
</dbReference>
<comment type="subcellular location">
    <subcellularLocation>
        <location evidence="1">Membrane</location>
        <topology evidence="1">Multi-pass membrane protein</topology>
    </subcellularLocation>
</comment>
<proteinExistence type="inferred from homology"/>
<dbReference type="Proteomes" id="UP000318081">
    <property type="component" value="Chromosome"/>
</dbReference>
<dbReference type="EC" id="2.7.8.31" evidence="9"/>
<dbReference type="Pfam" id="PF02397">
    <property type="entry name" value="Bac_transf"/>
    <property type="match status" value="1"/>
</dbReference>
<keyword evidence="10" id="KW-1185">Reference proteome</keyword>
<feature type="domain" description="Bacterial sugar transferase" evidence="8">
    <location>
        <begin position="299"/>
        <end position="483"/>
    </location>
</feature>
<sequence length="489" mass="54467">MPERSFDKHSSIAGERHPLDLLQPTLDAFSILGALYAVKIVARGWMDDAGIVLGLLAVIIFLILSKITGLARTRDRGNADYEITAIMITWVMTVMSLSVIGFATRYGEVFARSVMFTWAILAPMTVALCRMLLRIVQQSAKRRGYGTRRVAIAGLNTLGRQTAQNIDAEPALGFNLVGFFDDRVEDRPSLSVSDMKDKLAADSGDGESHDEATLSGNLSELVDQCRAGQIDTVMVTLPMRAEDRIRYLLDQLSDSTVSVYIVPDFFVFELLHSRWTNMGGLPAVSVFENPLFGVDGALKRIADVAIASAGLLVAAIPMMLIAFGIKLTSKGPVFFRQKRYGLDGKEILVWKFRSMRTCDNGPVVKQATKGDPRITPLGGILRKTSLDELPQLFNVIEGTMSLVGPRPHATAHNEQYRGLIRGYMLRHKVKPGITGLAQVNGCRGETETIEKMEQRIQWDHQYIRRWSMWLDLKILFKTVLVVWKQDTAY</sequence>
<evidence type="ECO:0000256" key="6">
    <source>
        <dbReference type="ARBA" id="ARBA00023136"/>
    </source>
</evidence>
<gene>
    <name evidence="9" type="primary">wcaJ_2</name>
    <name evidence="9" type="ORF">TBK1r_57630</name>
</gene>
<evidence type="ECO:0000256" key="4">
    <source>
        <dbReference type="ARBA" id="ARBA00022692"/>
    </source>
</evidence>
<feature type="transmembrane region" description="Helical" evidence="7">
    <location>
        <begin position="304"/>
        <end position="325"/>
    </location>
</feature>
<evidence type="ECO:0000256" key="2">
    <source>
        <dbReference type="ARBA" id="ARBA00006464"/>
    </source>
</evidence>
<feature type="transmembrane region" description="Helical" evidence="7">
    <location>
        <begin position="115"/>
        <end position="133"/>
    </location>
</feature>
<evidence type="ECO:0000256" key="3">
    <source>
        <dbReference type="ARBA" id="ARBA00022679"/>
    </source>
</evidence>
<accession>A0ABX5XXJ6</accession>
<keyword evidence="5 7" id="KW-1133">Transmembrane helix</keyword>
<evidence type="ECO:0000256" key="5">
    <source>
        <dbReference type="ARBA" id="ARBA00022989"/>
    </source>
</evidence>
<dbReference type="InterPro" id="IPR003362">
    <property type="entry name" value="Bact_transf"/>
</dbReference>
<dbReference type="EMBL" id="CP036432">
    <property type="protein sequence ID" value="QDV86743.1"/>
    <property type="molecule type" value="Genomic_DNA"/>
</dbReference>
<comment type="similarity">
    <text evidence="2">Belongs to the bacterial sugar transferase family.</text>
</comment>
<keyword evidence="6 7" id="KW-0472">Membrane</keyword>
<name>A0ABX5XXJ6_9BACT</name>
<keyword evidence="3 9" id="KW-0808">Transferase</keyword>
<feature type="transmembrane region" description="Helical" evidence="7">
    <location>
        <begin position="83"/>
        <end position="103"/>
    </location>
</feature>
<dbReference type="PANTHER" id="PTHR30576:SF0">
    <property type="entry name" value="UNDECAPRENYL-PHOSPHATE N-ACETYLGALACTOSAMINYL 1-PHOSPHATE TRANSFERASE-RELATED"/>
    <property type="match status" value="1"/>
</dbReference>
<evidence type="ECO:0000256" key="7">
    <source>
        <dbReference type="SAM" id="Phobius"/>
    </source>
</evidence>
<evidence type="ECO:0000259" key="8">
    <source>
        <dbReference type="Pfam" id="PF02397"/>
    </source>
</evidence>
<dbReference type="NCBIfam" id="TIGR03025">
    <property type="entry name" value="EPS_sugtrans"/>
    <property type="match status" value="1"/>
</dbReference>